<protein>
    <recommendedName>
        <fullName evidence="3">Transposase</fullName>
    </recommendedName>
</protein>
<proteinExistence type="predicted"/>
<name>A0A8J5LZW1_9STRA</name>
<dbReference type="AlphaFoldDB" id="A0A8J5LZW1"/>
<reference evidence="1" key="1">
    <citation type="submission" date="2021-01" db="EMBL/GenBank/DDBJ databases">
        <title>Phytophthora aleatoria, a newly-described species from Pinus radiata is distinct from Phytophthora cactorum isolates based on comparative genomics.</title>
        <authorList>
            <person name="Mcdougal R."/>
            <person name="Panda P."/>
            <person name="Williams N."/>
            <person name="Studholme D.J."/>
        </authorList>
    </citation>
    <scope>NUCLEOTIDE SEQUENCE</scope>
    <source>
        <strain evidence="1">NZFS 4037</strain>
    </source>
</reference>
<keyword evidence="2" id="KW-1185">Reference proteome</keyword>
<accession>A0A8J5LZW1</accession>
<comment type="caution">
    <text evidence="1">The sequence shown here is derived from an EMBL/GenBank/DDBJ whole genome shotgun (WGS) entry which is preliminary data.</text>
</comment>
<sequence length="121" mass="13947">MKLFPDLPNVSTSTICRVLNFDLQLSRKVLSKVAREVVPAEIEAFRAKLRPIYSYAEQLVFLDESAKDGRHAYRRFRWSRRSTKAVVKLPFRIGKRLSIMAALVENGFFGGDWTEGTFYIS</sequence>
<organism evidence="1 2">
    <name type="scientific">Phytophthora aleatoria</name>
    <dbReference type="NCBI Taxonomy" id="2496075"/>
    <lineage>
        <taxon>Eukaryota</taxon>
        <taxon>Sar</taxon>
        <taxon>Stramenopiles</taxon>
        <taxon>Oomycota</taxon>
        <taxon>Peronosporomycetes</taxon>
        <taxon>Peronosporales</taxon>
        <taxon>Peronosporaceae</taxon>
        <taxon>Phytophthora</taxon>
    </lineage>
</organism>
<dbReference type="EMBL" id="JAENGY010000962">
    <property type="protein sequence ID" value="KAG6954264.1"/>
    <property type="molecule type" value="Genomic_DNA"/>
</dbReference>
<evidence type="ECO:0008006" key="3">
    <source>
        <dbReference type="Google" id="ProtNLM"/>
    </source>
</evidence>
<gene>
    <name evidence="1" type="ORF">JG688_00012450</name>
</gene>
<evidence type="ECO:0000313" key="1">
    <source>
        <dbReference type="EMBL" id="KAG6954264.1"/>
    </source>
</evidence>
<evidence type="ECO:0000313" key="2">
    <source>
        <dbReference type="Proteomes" id="UP000709295"/>
    </source>
</evidence>
<dbReference type="Proteomes" id="UP000709295">
    <property type="component" value="Unassembled WGS sequence"/>
</dbReference>